<dbReference type="STRING" id="45351.A7SW42"/>
<dbReference type="Proteomes" id="UP000001593">
    <property type="component" value="Unassembled WGS sequence"/>
</dbReference>
<dbReference type="InterPro" id="IPR004245">
    <property type="entry name" value="DUF229"/>
</dbReference>
<proteinExistence type="predicted"/>
<sequence length="315" mass="34842">MFIVMGDHGPRFGGTRETTQGKLEESLPFLAVHLPDWFKQKYTNEVRELEENTRVLLSPFDLHATFLHLMHFPSGVPSKDSTHGSSLFGALPKGRSCASARVPEHFCPCVVRHKVDLSHVHALEAAKSTVREINKRLRNDTDARILCRNLTLSRILGANQVTTSAKVQTFSNIQGGMGIGIGRVVFDKALANTDCSYEVKFSVSPGDGVFESTVTVNNIRMYQVLIRGCSLKRSVATKPIIYSIHKTCLLWLARCGTCGDCAAVYHSTVADCLTKCHTLSRQLNIVFYMSFVLNAQQKGILSSCPKVCSILPVRQ</sequence>
<evidence type="ECO:0000313" key="2">
    <source>
        <dbReference type="Proteomes" id="UP000001593"/>
    </source>
</evidence>
<dbReference type="PANTHER" id="PTHR10974:SF1">
    <property type="entry name" value="FI08016P-RELATED"/>
    <property type="match status" value="1"/>
</dbReference>
<gene>
    <name evidence="1" type="ORF">NEMVEDRAFT_v1g247735</name>
</gene>
<evidence type="ECO:0000313" key="1">
    <source>
        <dbReference type="EMBL" id="EDO32061.1"/>
    </source>
</evidence>
<dbReference type="OMA" id="ALANTDC"/>
<organism evidence="1 2">
    <name type="scientific">Nematostella vectensis</name>
    <name type="common">Starlet sea anemone</name>
    <dbReference type="NCBI Taxonomy" id="45351"/>
    <lineage>
        <taxon>Eukaryota</taxon>
        <taxon>Metazoa</taxon>
        <taxon>Cnidaria</taxon>
        <taxon>Anthozoa</taxon>
        <taxon>Hexacorallia</taxon>
        <taxon>Actiniaria</taxon>
        <taxon>Edwardsiidae</taxon>
        <taxon>Nematostella</taxon>
    </lineage>
</organism>
<dbReference type="HOGENOM" id="CLU_883699_0_0_1"/>
<dbReference type="Pfam" id="PF02995">
    <property type="entry name" value="DUF229"/>
    <property type="match status" value="1"/>
</dbReference>
<dbReference type="PhylomeDB" id="A7SW42"/>
<dbReference type="AlphaFoldDB" id="A7SW42"/>
<name>A7SW42_NEMVE</name>
<reference evidence="1 2" key="1">
    <citation type="journal article" date="2007" name="Science">
        <title>Sea anemone genome reveals ancestral eumetazoan gene repertoire and genomic organization.</title>
        <authorList>
            <person name="Putnam N.H."/>
            <person name="Srivastava M."/>
            <person name="Hellsten U."/>
            <person name="Dirks B."/>
            <person name="Chapman J."/>
            <person name="Salamov A."/>
            <person name="Terry A."/>
            <person name="Shapiro H."/>
            <person name="Lindquist E."/>
            <person name="Kapitonov V.V."/>
            <person name="Jurka J."/>
            <person name="Genikhovich G."/>
            <person name="Grigoriev I.V."/>
            <person name="Lucas S.M."/>
            <person name="Steele R.E."/>
            <person name="Finnerty J.R."/>
            <person name="Technau U."/>
            <person name="Martindale M.Q."/>
            <person name="Rokhsar D.S."/>
        </authorList>
    </citation>
    <scope>NUCLEOTIDE SEQUENCE [LARGE SCALE GENOMIC DNA]</scope>
    <source>
        <strain evidence="2">CH2 X CH6</strain>
    </source>
</reference>
<keyword evidence="2" id="KW-1185">Reference proteome</keyword>
<accession>A7SW42</accession>
<dbReference type="PANTHER" id="PTHR10974">
    <property type="entry name" value="FI08016P-RELATED"/>
    <property type="match status" value="1"/>
</dbReference>
<protein>
    <submittedName>
        <fullName evidence="1">Uncharacterized protein</fullName>
    </submittedName>
</protein>
<dbReference type="InParanoid" id="A7SW42"/>
<dbReference type="EMBL" id="DS469852">
    <property type="protein sequence ID" value="EDO32061.1"/>
    <property type="molecule type" value="Genomic_DNA"/>
</dbReference>